<dbReference type="EMBL" id="JAVDYG010000001">
    <property type="protein sequence ID" value="MDR7361941.1"/>
    <property type="molecule type" value="Genomic_DNA"/>
</dbReference>
<reference evidence="3 4" key="1">
    <citation type="submission" date="2023-07" db="EMBL/GenBank/DDBJ databases">
        <title>Sequencing the genomes of 1000 actinobacteria strains.</title>
        <authorList>
            <person name="Klenk H.-P."/>
        </authorList>
    </citation>
    <scope>NUCLEOTIDE SEQUENCE [LARGE SCALE GENOMIC DNA]</scope>
    <source>
        <strain evidence="3 4">DSM 19426</strain>
    </source>
</reference>
<dbReference type="InterPro" id="IPR036374">
    <property type="entry name" value="OxRdtase_Mopterin-bd_sf"/>
</dbReference>
<dbReference type="Gene3D" id="2.60.40.650">
    <property type="match status" value="1"/>
</dbReference>
<dbReference type="PANTHER" id="PTHR19372:SF7">
    <property type="entry name" value="SULFITE OXIDASE, MITOCHONDRIAL"/>
    <property type="match status" value="1"/>
</dbReference>
<keyword evidence="1" id="KW-0812">Transmembrane</keyword>
<name>A0ABU2BUI9_9ACTN</name>
<comment type="caution">
    <text evidence="3">The sequence shown here is derived from an EMBL/GenBank/DDBJ whole genome shotgun (WGS) entry which is preliminary data.</text>
</comment>
<feature type="transmembrane region" description="Helical" evidence="1">
    <location>
        <begin position="99"/>
        <end position="117"/>
    </location>
</feature>
<evidence type="ECO:0000313" key="3">
    <source>
        <dbReference type="EMBL" id="MDR7361941.1"/>
    </source>
</evidence>
<keyword evidence="1" id="KW-1133">Transmembrane helix</keyword>
<evidence type="ECO:0000259" key="2">
    <source>
        <dbReference type="Pfam" id="PF00174"/>
    </source>
</evidence>
<dbReference type="Gene3D" id="3.90.420.10">
    <property type="entry name" value="Oxidoreductase, molybdopterin-binding domain"/>
    <property type="match status" value="1"/>
</dbReference>
<dbReference type="RefSeq" id="WP_310300694.1">
    <property type="nucleotide sequence ID" value="NZ_BAAAPS010000008.1"/>
</dbReference>
<feature type="transmembrane region" description="Helical" evidence="1">
    <location>
        <begin position="70"/>
        <end position="87"/>
    </location>
</feature>
<sequence length="517" mass="54513">MRQDRVAGWSAALAGLLTGAAGLGVALATSSLLGQRLSPLSAVSETVIELTPGKIAHLLVSVVGQNDKPLLRAGTLVGLLVLAAVAGRVGLRSNLSGQGVFLAMAVVAGACALGRPGADPASLLPVVTGLVTWLLVLPVLLDPLRGADRDGADEADRPDGAAGADAGRRTFLRRAVLVGLGAAAAGLVGGMFGRKRREVERDIASLDLPVTRGTVPAGADLGLEGLAPWRTPNRDFYLIDTTIGVPAIRKEDWSLRIHGMVDKEIRLSYDDLLARELTEAWVTLCCVSNEVGGSLVGNAHWSGVRIADLLREAGVQDGADAVLQTSEDGWTCGTPVQALTDGRDALLAIAMNGEPLPVEHGFPVRMVVPGLYGFVSATKWLVDLEVTRFSDVDAFWTERGWAEKCPIKTQSRIDVPRANHRVAAGSVTVAGVAWAQHLGIDKVEVQLDGKGWQEVELARVPSVDTWVQWHGTVDVGPGVHRLTVRATDRSGETQTSVRTDVVPDGASGWDSVEFTAE</sequence>
<dbReference type="Proteomes" id="UP001183648">
    <property type="component" value="Unassembled WGS sequence"/>
</dbReference>
<organism evidence="3 4">
    <name type="scientific">Nocardioides marmoribigeumensis</name>
    <dbReference type="NCBI Taxonomy" id="433649"/>
    <lineage>
        <taxon>Bacteria</taxon>
        <taxon>Bacillati</taxon>
        <taxon>Actinomycetota</taxon>
        <taxon>Actinomycetes</taxon>
        <taxon>Propionibacteriales</taxon>
        <taxon>Nocardioidaceae</taxon>
        <taxon>Nocardioides</taxon>
    </lineage>
</organism>
<dbReference type="SUPFAM" id="SSF56524">
    <property type="entry name" value="Oxidoreductase molybdopterin-binding domain"/>
    <property type="match status" value="1"/>
</dbReference>
<dbReference type="PANTHER" id="PTHR19372">
    <property type="entry name" value="SULFITE REDUCTASE"/>
    <property type="match status" value="1"/>
</dbReference>
<dbReference type="Pfam" id="PF00174">
    <property type="entry name" value="Oxidored_molyb"/>
    <property type="match status" value="1"/>
</dbReference>
<dbReference type="SUPFAM" id="SSF81296">
    <property type="entry name" value="E set domains"/>
    <property type="match status" value="1"/>
</dbReference>
<evidence type="ECO:0000256" key="1">
    <source>
        <dbReference type="SAM" id="Phobius"/>
    </source>
</evidence>
<keyword evidence="4" id="KW-1185">Reference proteome</keyword>
<gene>
    <name evidence="3" type="ORF">J2S63_001494</name>
</gene>
<feature type="transmembrane region" description="Helical" evidence="1">
    <location>
        <begin position="123"/>
        <end position="141"/>
    </location>
</feature>
<feature type="transmembrane region" description="Helical" evidence="1">
    <location>
        <begin position="175"/>
        <end position="193"/>
    </location>
</feature>
<dbReference type="InterPro" id="IPR014756">
    <property type="entry name" value="Ig_E-set"/>
</dbReference>
<proteinExistence type="predicted"/>
<protein>
    <submittedName>
        <fullName evidence="3">DMSO/TMAO reductase YedYZ molybdopterin-dependent catalytic subunit</fullName>
    </submittedName>
</protein>
<feature type="domain" description="Oxidoreductase molybdopterin-binding" evidence="2">
    <location>
        <begin position="244"/>
        <end position="390"/>
    </location>
</feature>
<dbReference type="InterPro" id="IPR000572">
    <property type="entry name" value="OxRdtase_Mopterin-bd_dom"/>
</dbReference>
<keyword evidence="1" id="KW-0472">Membrane</keyword>
<evidence type="ECO:0000313" key="4">
    <source>
        <dbReference type="Proteomes" id="UP001183648"/>
    </source>
</evidence>
<accession>A0ABU2BUI9</accession>